<comment type="subcellular location">
    <subcellularLocation>
        <location evidence="1">Cell inner membrane</location>
        <topology evidence="1">Multi-pass membrane protein</topology>
    </subcellularLocation>
</comment>
<dbReference type="InterPro" id="IPR007387">
    <property type="entry name" value="TRAP_DctQ"/>
</dbReference>
<keyword evidence="7 9" id="KW-0472">Membrane</keyword>
<dbReference type="PANTHER" id="PTHR35011:SF2">
    <property type="entry name" value="2,3-DIKETO-L-GULONATE TRAP TRANSPORTER SMALL PERMEASE PROTEIN YIAM"/>
    <property type="match status" value="1"/>
</dbReference>
<keyword evidence="4" id="KW-0997">Cell inner membrane</keyword>
<name>A0A7U9P6N4_GEOTM</name>
<evidence type="ECO:0000256" key="8">
    <source>
        <dbReference type="ARBA" id="ARBA00038436"/>
    </source>
</evidence>
<dbReference type="InterPro" id="IPR055348">
    <property type="entry name" value="DctQ"/>
</dbReference>
<evidence type="ECO:0000256" key="9">
    <source>
        <dbReference type="SAM" id="Phobius"/>
    </source>
</evidence>
<dbReference type="Proteomes" id="UP000018339">
    <property type="component" value="Unassembled WGS sequence"/>
</dbReference>
<keyword evidence="12" id="KW-1185">Reference proteome</keyword>
<feature type="domain" description="Tripartite ATP-independent periplasmic transporters DctQ component" evidence="10">
    <location>
        <begin position="26"/>
        <end position="153"/>
    </location>
</feature>
<sequence length="163" mass="18815">MEFIHRLSNAVYAIEKVLAIILCVIMLISLSLGVVYRYLLSSPLTWSEEVSIFSLVWLTFIGGSMSIKRKEYAAVTIVMDKLQDRVRKRLLSLSFLIVFVFVLYIFYLAILWVSSPTIMLQYSNAMRLPMIIPYLSVPVSFLFMVIHSLDLFLSQGFQKRGEE</sequence>
<protein>
    <recommendedName>
        <fullName evidence="10">Tripartite ATP-independent periplasmic transporters DctQ component domain-containing protein</fullName>
    </recommendedName>
</protein>
<proteinExistence type="inferred from homology"/>
<dbReference type="RefSeq" id="WP_023634126.1">
    <property type="nucleotide sequence ID" value="NZ_AYSF01000056.1"/>
</dbReference>
<reference evidence="11 12" key="1">
    <citation type="journal article" date="2014" name="Genome Announc.">
        <title>Draft Genome Sequence of Geobacillus thermopakistaniensis Strain MAS1.</title>
        <authorList>
            <person name="Siddiqui M.A."/>
            <person name="Rashid N."/>
            <person name="Ayyampalayam S."/>
            <person name="Whitman W.B."/>
        </authorList>
    </citation>
    <scope>NUCLEOTIDE SEQUENCE [LARGE SCALE GENOMIC DNA]</scope>
    <source>
        <strain evidence="11 12">MAS1</strain>
    </source>
</reference>
<comment type="caution">
    <text evidence="11">The sequence shown here is derived from an EMBL/GenBank/DDBJ whole genome shotgun (WGS) entry which is preliminary data.</text>
</comment>
<feature type="transmembrane region" description="Helical" evidence="9">
    <location>
        <begin position="12"/>
        <end position="38"/>
    </location>
</feature>
<evidence type="ECO:0000256" key="1">
    <source>
        <dbReference type="ARBA" id="ARBA00004429"/>
    </source>
</evidence>
<keyword evidence="6 9" id="KW-1133">Transmembrane helix</keyword>
<keyword evidence="5 9" id="KW-0812">Transmembrane</keyword>
<evidence type="ECO:0000313" key="12">
    <source>
        <dbReference type="Proteomes" id="UP000018339"/>
    </source>
</evidence>
<evidence type="ECO:0000256" key="6">
    <source>
        <dbReference type="ARBA" id="ARBA00022989"/>
    </source>
</evidence>
<evidence type="ECO:0000256" key="5">
    <source>
        <dbReference type="ARBA" id="ARBA00022692"/>
    </source>
</evidence>
<feature type="transmembrane region" description="Helical" evidence="9">
    <location>
        <begin position="131"/>
        <end position="153"/>
    </location>
</feature>
<feature type="transmembrane region" description="Helical" evidence="9">
    <location>
        <begin position="50"/>
        <end position="69"/>
    </location>
</feature>
<dbReference type="GO" id="GO:0022857">
    <property type="term" value="F:transmembrane transporter activity"/>
    <property type="evidence" value="ECO:0007669"/>
    <property type="project" value="TreeGrafter"/>
</dbReference>
<dbReference type="AlphaFoldDB" id="A0A7U9P6N4"/>
<keyword evidence="3" id="KW-1003">Cell membrane</keyword>
<comment type="similarity">
    <text evidence="8">Belongs to the TRAP transporter small permease family.</text>
</comment>
<evidence type="ECO:0000256" key="2">
    <source>
        <dbReference type="ARBA" id="ARBA00022448"/>
    </source>
</evidence>
<evidence type="ECO:0000313" key="11">
    <source>
        <dbReference type="EMBL" id="ESU71804.1"/>
    </source>
</evidence>
<dbReference type="GO" id="GO:0005886">
    <property type="term" value="C:plasma membrane"/>
    <property type="evidence" value="ECO:0007669"/>
    <property type="project" value="UniProtKB-SubCell"/>
</dbReference>
<dbReference type="EMBL" id="AYSF01000056">
    <property type="protein sequence ID" value="ESU71804.1"/>
    <property type="molecule type" value="Genomic_DNA"/>
</dbReference>
<dbReference type="PANTHER" id="PTHR35011">
    <property type="entry name" value="2,3-DIKETO-L-GULONATE TRAP TRANSPORTER SMALL PERMEASE PROTEIN YIAM"/>
    <property type="match status" value="1"/>
</dbReference>
<keyword evidence="2" id="KW-0813">Transport</keyword>
<evidence type="ECO:0000256" key="7">
    <source>
        <dbReference type="ARBA" id="ARBA00023136"/>
    </source>
</evidence>
<evidence type="ECO:0000256" key="4">
    <source>
        <dbReference type="ARBA" id="ARBA00022519"/>
    </source>
</evidence>
<evidence type="ECO:0000256" key="3">
    <source>
        <dbReference type="ARBA" id="ARBA00022475"/>
    </source>
</evidence>
<dbReference type="GO" id="GO:0015740">
    <property type="term" value="P:C4-dicarboxylate transport"/>
    <property type="evidence" value="ECO:0007669"/>
    <property type="project" value="TreeGrafter"/>
</dbReference>
<gene>
    <name evidence="11" type="ORF">T260_11825</name>
</gene>
<evidence type="ECO:0000259" key="10">
    <source>
        <dbReference type="Pfam" id="PF04290"/>
    </source>
</evidence>
<accession>A0A7U9P6N4</accession>
<dbReference type="Pfam" id="PF04290">
    <property type="entry name" value="DctQ"/>
    <property type="match status" value="1"/>
</dbReference>
<feature type="transmembrane region" description="Helical" evidence="9">
    <location>
        <begin position="90"/>
        <end position="111"/>
    </location>
</feature>
<organism evidence="11 12">
    <name type="scientific">Geobacillus thermopakistaniensis (strain MAS1)</name>
    <dbReference type="NCBI Taxonomy" id="1408282"/>
    <lineage>
        <taxon>Bacteria</taxon>
        <taxon>Bacillati</taxon>
        <taxon>Bacillota</taxon>
        <taxon>Bacilli</taxon>
        <taxon>Bacillales</taxon>
        <taxon>Anoxybacillaceae</taxon>
        <taxon>Geobacillus</taxon>
    </lineage>
</organism>